<dbReference type="GO" id="GO:0005829">
    <property type="term" value="C:cytosol"/>
    <property type="evidence" value="ECO:0007669"/>
    <property type="project" value="TreeGrafter"/>
</dbReference>
<proteinExistence type="predicted"/>
<evidence type="ECO:0000259" key="3">
    <source>
        <dbReference type="Pfam" id="PF01156"/>
    </source>
</evidence>
<evidence type="ECO:0000313" key="4">
    <source>
        <dbReference type="EMBL" id="SCJ68451.1"/>
    </source>
</evidence>
<protein>
    <submittedName>
        <fullName evidence="4">Pyrimidine-specific ribonucleoside hydrolase rihB</fullName>
        <ecNumber evidence="4">3.2.2.8</ecNumber>
    </submittedName>
</protein>
<dbReference type="EC" id="3.2.2.8" evidence="4"/>
<dbReference type="InterPro" id="IPR015910">
    <property type="entry name" value="I/U_nuclsd_hydro_CS"/>
</dbReference>
<keyword evidence="1 4" id="KW-0378">Hydrolase</keyword>
<dbReference type="Gene3D" id="3.90.245.10">
    <property type="entry name" value="Ribonucleoside hydrolase-like"/>
    <property type="match status" value="1"/>
</dbReference>
<evidence type="ECO:0000256" key="1">
    <source>
        <dbReference type="ARBA" id="ARBA00022801"/>
    </source>
</evidence>
<dbReference type="InterPro" id="IPR023186">
    <property type="entry name" value="IUNH"/>
</dbReference>
<dbReference type="GO" id="GO:0008477">
    <property type="term" value="F:purine nucleosidase activity"/>
    <property type="evidence" value="ECO:0007669"/>
    <property type="project" value="TreeGrafter"/>
</dbReference>
<dbReference type="PROSITE" id="PS01247">
    <property type="entry name" value="IUNH"/>
    <property type="match status" value="1"/>
</dbReference>
<gene>
    <name evidence="4" type="primary">rihB_7</name>
    <name evidence="4" type="ORF">SAMEA3545359_01419</name>
</gene>
<evidence type="ECO:0000256" key="2">
    <source>
        <dbReference type="ARBA" id="ARBA00023295"/>
    </source>
</evidence>
<organism evidence="4">
    <name type="scientific">uncultured Anaerotruncus sp</name>
    <dbReference type="NCBI Taxonomy" id="905011"/>
    <lineage>
        <taxon>Bacteria</taxon>
        <taxon>Bacillati</taxon>
        <taxon>Bacillota</taxon>
        <taxon>Clostridia</taxon>
        <taxon>Eubacteriales</taxon>
        <taxon>Oscillospiraceae</taxon>
        <taxon>Anaerotruncus</taxon>
        <taxon>environmental samples</taxon>
    </lineage>
</organism>
<dbReference type="SUPFAM" id="SSF53590">
    <property type="entry name" value="Nucleoside hydrolase"/>
    <property type="match status" value="1"/>
</dbReference>
<accession>A0A1C6IF19</accession>
<dbReference type="GO" id="GO:0006152">
    <property type="term" value="P:purine nucleoside catabolic process"/>
    <property type="evidence" value="ECO:0007669"/>
    <property type="project" value="TreeGrafter"/>
</dbReference>
<dbReference type="PANTHER" id="PTHR12304">
    <property type="entry name" value="INOSINE-URIDINE PREFERRING NUCLEOSIDE HYDROLASE"/>
    <property type="match status" value="1"/>
</dbReference>
<reference evidence="4" key="1">
    <citation type="submission" date="2015-09" db="EMBL/GenBank/DDBJ databases">
        <authorList>
            <consortium name="Pathogen Informatics"/>
        </authorList>
    </citation>
    <scope>NUCLEOTIDE SEQUENCE</scope>
    <source>
        <strain evidence="4">2789STDY5834896</strain>
    </source>
</reference>
<dbReference type="GO" id="GO:0045437">
    <property type="term" value="F:uridine nucleosidase activity"/>
    <property type="evidence" value="ECO:0007669"/>
    <property type="project" value="UniProtKB-ARBA"/>
</dbReference>
<dbReference type="Pfam" id="PF01156">
    <property type="entry name" value="IU_nuc_hydro"/>
    <property type="match status" value="1"/>
</dbReference>
<name>A0A1C6IF19_9FIRM</name>
<sequence>MEKKKVILDVDTGSDDAIALIAAMANPDFEVLGITTVNGNRAVPITTENSLRISELMGGTVPVYQGCALPWTSCMLGLRKNYPQYEAPADAKYRNIHGTYIDQCPKATKKAEDQNAVSWLVDTLMAAEEESITLIPLGPLTNIAHAIRIEPRIVSKIKEVMYMGGGFRIGNKSALAEFNVWLDPEAAQAVLDAGIKNFTFVPLDATHQAYLTKEDAARIRAIGTRPAEVVADLVDQRIFGYSSWQKVEVEDAAPIHDPLCVAALVDPTVLVDVMDAPCVVDCGRGSAYGVTMFDILNGRMEAKEPNCKVALHADRQKYVDILCQLLENTKK</sequence>
<feature type="domain" description="Inosine/uridine-preferring nucleoside hydrolase" evidence="3">
    <location>
        <begin position="6"/>
        <end position="319"/>
    </location>
</feature>
<keyword evidence="2 4" id="KW-0326">Glycosidase</keyword>
<dbReference type="EMBL" id="FMHG01000001">
    <property type="protein sequence ID" value="SCJ68451.1"/>
    <property type="molecule type" value="Genomic_DNA"/>
</dbReference>
<dbReference type="InterPro" id="IPR036452">
    <property type="entry name" value="Ribo_hydro-like"/>
</dbReference>
<dbReference type="PANTHER" id="PTHR12304:SF4">
    <property type="entry name" value="URIDINE NUCLEOSIDASE"/>
    <property type="match status" value="1"/>
</dbReference>
<dbReference type="AlphaFoldDB" id="A0A1C6IF19"/>
<dbReference type="InterPro" id="IPR001910">
    <property type="entry name" value="Inosine/uridine_hydrolase_dom"/>
</dbReference>